<evidence type="ECO:0000313" key="4">
    <source>
        <dbReference type="Proteomes" id="UP000030765"/>
    </source>
</evidence>
<keyword evidence="4" id="KW-1185">Reference proteome</keyword>
<keyword evidence="1" id="KW-0812">Transmembrane</keyword>
<dbReference type="AlphaFoldDB" id="A0A084WQB5"/>
<dbReference type="EnsemblMetazoa" id="ASIC020638-RA">
    <property type="protein sequence ID" value="ASIC020638-PA"/>
    <property type="gene ID" value="ASIC020638"/>
</dbReference>
<evidence type="ECO:0000313" key="3">
    <source>
        <dbReference type="EnsemblMetazoa" id="ASIC020638-PA"/>
    </source>
</evidence>
<proteinExistence type="predicted"/>
<dbReference type="PANTHER" id="PTHR23529">
    <property type="entry name" value="GH19118P-RELATED"/>
    <property type="match status" value="1"/>
</dbReference>
<protein>
    <submittedName>
        <fullName evidence="2">AGAP010943-PA-like protein</fullName>
    </submittedName>
</protein>
<dbReference type="VEuPathDB" id="VectorBase:ASIS022766"/>
<dbReference type="VEuPathDB" id="VectorBase:ASIC020638"/>
<evidence type="ECO:0000313" key="2">
    <source>
        <dbReference type="EMBL" id="KFB52409.1"/>
    </source>
</evidence>
<reference evidence="3" key="2">
    <citation type="submission" date="2020-05" db="UniProtKB">
        <authorList>
            <consortium name="EnsemblMetazoa"/>
        </authorList>
    </citation>
    <scope>IDENTIFICATION</scope>
</reference>
<feature type="transmembrane region" description="Helical" evidence="1">
    <location>
        <begin position="59"/>
        <end position="79"/>
    </location>
</feature>
<keyword evidence="1" id="KW-0472">Membrane</keyword>
<dbReference type="EMBL" id="ATLV01025465">
    <property type="status" value="NOT_ANNOTATED_CDS"/>
    <property type="molecule type" value="Genomic_DNA"/>
</dbReference>
<name>A0A084WQB5_ANOSI</name>
<feature type="transmembrane region" description="Helical" evidence="1">
    <location>
        <begin position="20"/>
        <end position="39"/>
    </location>
</feature>
<organism evidence="2">
    <name type="scientific">Anopheles sinensis</name>
    <name type="common">Mosquito</name>
    <dbReference type="NCBI Taxonomy" id="74873"/>
    <lineage>
        <taxon>Eukaryota</taxon>
        <taxon>Metazoa</taxon>
        <taxon>Ecdysozoa</taxon>
        <taxon>Arthropoda</taxon>
        <taxon>Hexapoda</taxon>
        <taxon>Insecta</taxon>
        <taxon>Pterygota</taxon>
        <taxon>Neoptera</taxon>
        <taxon>Endopterygota</taxon>
        <taxon>Diptera</taxon>
        <taxon>Nematocera</taxon>
        <taxon>Culicoidea</taxon>
        <taxon>Culicidae</taxon>
        <taxon>Anophelinae</taxon>
        <taxon>Anopheles</taxon>
    </lineage>
</organism>
<sequence>MGCTEWMEMNQKNKPQSNALAAGILSLLATSMFLAGTLYNTGYKNQEWALDQSDSAVVTALLMFHVTAIISFAVTCFLIERYPKKRST</sequence>
<dbReference type="EMBL" id="KE525389">
    <property type="protein sequence ID" value="KFB52409.1"/>
    <property type="molecule type" value="Genomic_DNA"/>
</dbReference>
<gene>
    <name evidence="2" type="ORF">ZHAS_00020638</name>
</gene>
<dbReference type="EMBL" id="ATLV01025466">
    <property type="status" value="NOT_ANNOTATED_CDS"/>
    <property type="molecule type" value="Genomic_DNA"/>
</dbReference>
<dbReference type="PANTHER" id="PTHR23529:SF2">
    <property type="entry name" value="GH19118P-RELATED"/>
    <property type="match status" value="1"/>
</dbReference>
<evidence type="ECO:0000256" key="1">
    <source>
        <dbReference type="SAM" id="Phobius"/>
    </source>
</evidence>
<dbReference type="OrthoDB" id="6612291at2759"/>
<dbReference type="STRING" id="74873.A0A084WQB5"/>
<keyword evidence="1" id="KW-1133">Transmembrane helix</keyword>
<dbReference type="EMBL" id="ATLV01025467">
    <property type="status" value="NOT_ANNOTATED_CDS"/>
    <property type="molecule type" value="Genomic_DNA"/>
</dbReference>
<reference evidence="2 4" key="1">
    <citation type="journal article" date="2014" name="BMC Genomics">
        <title>Genome sequence of Anopheles sinensis provides insight into genetics basis of mosquito competence for malaria parasites.</title>
        <authorList>
            <person name="Zhou D."/>
            <person name="Zhang D."/>
            <person name="Ding G."/>
            <person name="Shi L."/>
            <person name="Hou Q."/>
            <person name="Ye Y."/>
            <person name="Xu Y."/>
            <person name="Zhou H."/>
            <person name="Xiong C."/>
            <person name="Li S."/>
            <person name="Yu J."/>
            <person name="Hong S."/>
            <person name="Yu X."/>
            <person name="Zou P."/>
            <person name="Chen C."/>
            <person name="Chang X."/>
            <person name="Wang W."/>
            <person name="Lv Y."/>
            <person name="Sun Y."/>
            <person name="Ma L."/>
            <person name="Shen B."/>
            <person name="Zhu C."/>
        </authorList>
    </citation>
    <scope>NUCLEOTIDE SEQUENCE [LARGE SCALE GENOMIC DNA]</scope>
</reference>
<dbReference type="Proteomes" id="UP000030765">
    <property type="component" value="Unassembled WGS sequence"/>
</dbReference>
<accession>A0A084WQB5</accession>